<comment type="caution">
    <text evidence="1">The sequence shown here is derived from an EMBL/GenBank/DDBJ whole genome shotgun (WGS) entry which is preliminary data.</text>
</comment>
<sequence length="287" mass="32837">MKAVWSIGLCMFLLTACLREHDNMEDCRADLFFKMQAVPYVFEGREFAGYRSYYFFVEQLDLFLFDETAITSSYRYDYAYCRQHPVIPVASETPPRWYLFVANLYDPKELNWTFREGELQAWFSIVDHEEPPVLLAATSRVEASKDSVSVGLQMMVSRLEIQLTNPPAWVTGIEVTVRDIAATVSTDFILGGTTHITKQIGFDNQGIGDYWFGVNTFPTYRDKTAYLSIGMQGGNEVTPIEIEDQRLHLIPGVITRLSIEFETDEKMIISIEIDGKWEIIDGGNIII</sequence>
<organism evidence="1 2">
    <name type="scientific">Odoribacter splanchnicus</name>
    <dbReference type="NCBI Taxonomy" id="28118"/>
    <lineage>
        <taxon>Bacteria</taxon>
        <taxon>Pseudomonadati</taxon>
        <taxon>Bacteroidota</taxon>
        <taxon>Bacteroidia</taxon>
        <taxon>Bacteroidales</taxon>
        <taxon>Odoribacteraceae</taxon>
        <taxon>Odoribacter</taxon>
    </lineage>
</organism>
<dbReference type="Proteomes" id="UP000284243">
    <property type="component" value="Unassembled WGS sequence"/>
</dbReference>
<reference evidence="1 2" key="1">
    <citation type="submission" date="2018-08" db="EMBL/GenBank/DDBJ databases">
        <title>A genome reference for cultivated species of the human gut microbiota.</title>
        <authorList>
            <person name="Zou Y."/>
            <person name="Xue W."/>
            <person name="Luo G."/>
        </authorList>
    </citation>
    <scope>NUCLEOTIDE SEQUENCE [LARGE SCALE GENOMIC DNA]</scope>
    <source>
        <strain evidence="1 2">AF16-14</strain>
    </source>
</reference>
<evidence type="ECO:0000313" key="2">
    <source>
        <dbReference type="Proteomes" id="UP000284243"/>
    </source>
</evidence>
<evidence type="ECO:0000313" key="1">
    <source>
        <dbReference type="EMBL" id="RGU54944.1"/>
    </source>
</evidence>
<dbReference type="RefSeq" id="WP_013611856.1">
    <property type="nucleotide sequence ID" value="NZ_JADMSC010000020.1"/>
</dbReference>
<dbReference type="AlphaFoldDB" id="A0A412TMA8"/>
<protein>
    <recommendedName>
        <fullName evidence="3">Fimbrillin family protein</fullName>
    </recommendedName>
</protein>
<accession>A0A412TMA8</accession>
<proteinExistence type="predicted"/>
<name>A0A412TMA8_9BACT</name>
<dbReference type="PROSITE" id="PS51257">
    <property type="entry name" value="PROKAR_LIPOPROTEIN"/>
    <property type="match status" value="1"/>
</dbReference>
<evidence type="ECO:0008006" key="3">
    <source>
        <dbReference type="Google" id="ProtNLM"/>
    </source>
</evidence>
<dbReference type="EMBL" id="QRYC01000023">
    <property type="protein sequence ID" value="RGU54944.1"/>
    <property type="molecule type" value="Genomic_DNA"/>
</dbReference>
<gene>
    <name evidence="1" type="ORF">DWW57_14010</name>
</gene>
<dbReference type="GeneID" id="61274857"/>